<comment type="caution">
    <text evidence="2">The sequence shown here is derived from an EMBL/GenBank/DDBJ whole genome shotgun (WGS) entry which is preliminary data.</text>
</comment>
<dbReference type="PANTHER" id="PTHR19288:SF46">
    <property type="entry name" value="HALOACID DEHALOGENASE-LIKE HYDROLASE DOMAIN-CONTAINING PROTEIN 2"/>
    <property type="match status" value="1"/>
</dbReference>
<dbReference type="AlphaFoldDB" id="A0A8H5AR57"/>
<reference evidence="2 3" key="1">
    <citation type="journal article" date="2020" name="ISME J.">
        <title>Uncovering the hidden diversity of litter-decomposition mechanisms in mushroom-forming fungi.</title>
        <authorList>
            <person name="Floudas D."/>
            <person name="Bentzer J."/>
            <person name="Ahren D."/>
            <person name="Johansson T."/>
            <person name="Persson P."/>
            <person name="Tunlid A."/>
        </authorList>
    </citation>
    <scope>NUCLEOTIDE SEQUENCE [LARGE SCALE GENOMIC DNA]</scope>
    <source>
        <strain evidence="2 3">CBS 101986</strain>
    </source>
</reference>
<sequence>MSNPVALTRPRLKGLLIDLSGNLHIGSTPTPNAVEALQRLQQSGVPFRLCSNTSKESTDSVILRLNQMGFKIPNLGSDSNQSDHHNHEQSSSNTSANREDRRLVWTSIGAVARLLKNLNVTNPFFILSESARHEVLEAVKERHVRGIATNSSPHSEYDAVVIGLAPKQFDYENLNTAFRILKGEHSSQGSRPNTHEKSRRIPLIATHKAKYMQSESGLSLGPGPFVTALESATGLQAHVVGKPTKGFLEMVIRDMQDDSSAWDDDPFSGNQRIAIIGDDVEADLGGGALELDLWRILVRTGKYRTGDEIRLGVAPPDEVFDSFAAFVDTLL</sequence>
<evidence type="ECO:0000313" key="3">
    <source>
        <dbReference type="Proteomes" id="UP000567179"/>
    </source>
</evidence>
<proteinExistence type="predicted"/>
<feature type="region of interest" description="Disordered" evidence="1">
    <location>
        <begin position="73"/>
        <end position="98"/>
    </location>
</feature>
<accession>A0A8H5AR57</accession>
<dbReference type="InterPro" id="IPR006357">
    <property type="entry name" value="HAD-SF_hydro_IIA"/>
</dbReference>
<dbReference type="OrthoDB" id="426235at2759"/>
<dbReference type="Pfam" id="PF13242">
    <property type="entry name" value="Hydrolase_like"/>
    <property type="match status" value="1"/>
</dbReference>
<dbReference type="Pfam" id="PF13344">
    <property type="entry name" value="Hydrolase_6"/>
    <property type="match status" value="1"/>
</dbReference>
<dbReference type="InterPro" id="IPR023214">
    <property type="entry name" value="HAD_sf"/>
</dbReference>
<dbReference type="GO" id="GO:0016791">
    <property type="term" value="F:phosphatase activity"/>
    <property type="evidence" value="ECO:0007669"/>
    <property type="project" value="TreeGrafter"/>
</dbReference>
<protein>
    <submittedName>
        <fullName evidence="2">Uncharacterized protein</fullName>
    </submittedName>
</protein>
<organism evidence="2 3">
    <name type="scientific">Psilocybe cf. subviscida</name>
    <dbReference type="NCBI Taxonomy" id="2480587"/>
    <lineage>
        <taxon>Eukaryota</taxon>
        <taxon>Fungi</taxon>
        <taxon>Dikarya</taxon>
        <taxon>Basidiomycota</taxon>
        <taxon>Agaricomycotina</taxon>
        <taxon>Agaricomycetes</taxon>
        <taxon>Agaricomycetidae</taxon>
        <taxon>Agaricales</taxon>
        <taxon>Agaricineae</taxon>
        <taxon>Strophariaceae</taxon>
        <taxon>Psilocybe</taxon>
    </lineage>
</organism>
<keyword evidence="3" id="KW-1185">Reference proteome</keyword>
<name>A0A8H5AR57_9AGAR</name>
<evidence type="ECO:0000313" key="2">
    <source>
        <dbReference type="EMBL" id="KAF5309128.1"/>
    </source>
</evidence>
<evidence type="ECO:0000256" key="1">
    <source>
        <dbReference type="SAM" id="MobiDB-lite"/>
    </source>
</evidence>
<gene>
    <name evidence="2" type="ORF">D9619_012787</name>
</gene>
<dbReference type="PANTHER" id="PTHR19288">
    <property type="entry name" value="4-NITROPHENYLPHOSPHATASE-RELATED"/>
    <property type="match status" value="1"/>
</dbReference>
<dbReference type="InterPro" id="IPR036412">
    <property type="entry name" value="HAD-like_sf"/>
</dbReference>
<dbReference type="SUPFAM" id="SSF56784">
    <property type="entry name" value="HAD-like"/>
    <property type="match status" value="1"/>
</dbReference>
<dbReference type="GO" id="GO:0005737">
    <property type="term" value="C:cytoplasm"/>
    <property type="evidence" value="ECO:0007669"/>
    <property type="project" value="TreeGrafter"/>
</dbReference>
<dbReference type="Gene3D" id="3.40.50.1000">
    <property type="entry name" value="HAD superfamily/HAD-like"/>
    <property type="match status" value="2"/>
</dbReference>
<dbReference type="Proteomes" id="UP000567179">
    <property type="component" value="Unassembled WGS sequence"/>
</dbReference>
<dbReference type="EMBL" id="JAACJJ010000060">
    <property type="protein sequence ID" value="KAF5309128.1"/>
    <property type="molecule type" value="Genomic_DNA"/>
</dbReference>